<dbReference type="EMBL" id="JANPWZ010001187">
    <property type="protein sequence ID" value="KAJ3567927.1"/>
    <property type="molecule type" value="Genomic_DNA"/>
</dbReference>
<dbReference type="Proteomes" id="UP001148614">
    <property type="component" value="Unassembled WGS sequence"/>
</dbReference>
<protein>
    <submittedName>
        <fullName evidence="1">Uncharacterized protein</fullName>
    </submittedName>
</protein>
<comment type="caution">
    <text evidence="1">The sequence shown here is derived from an EMBL/GenBank/DDBJ whole genome shotgun (WGS) entry which is preliminary data.</text>
</comment>
<reference evidence="1" key="1">
    <citation type="submission" date="2022-07" db="EMBL/GenBank/DDBJ databases">
        <title>Genome Sequence of Xylaria arbuscula.</title>
        <authorList>
            <person name="Buettner E."/>
        </authorList>
    </citation>
    <scope>NUCLEOTIDE SEQUENCE</scope>
    <source>
        <strain evidence="1">VT107</strain>
    </source>
</reference>
<name>A0A9W8NCK0_9PEZI</name>
<keyword evidence="2" id="KW-1185">Reference proteome</keyword>
<proteinExistence type="predicted"/>
<evidence type="ECO:0000313" key="1">
    <source>
        <dbReference type="EMBL" id="KAJ3567927.1"/>
    </source>
</evidence>
<gene>
    <name evidence="1" type="ORF">NPX13_g6599</name>
</gene>
<organism evidence="1 2">
    <name type="scientific">Xylaria arbuscula</name>
    <dbReference type="NCBI Taxonomy" id="114810"/>
    <lineage>
        <taxon>Eukaryota</taxon>
        <taxon>Fungi</taxon>
        <taxon>Dikarya</taxon>
        <taxon>Ascomycota</taxon>
        <taxon>Pezizomycotina</taxon>
        <taxon>Sordariomycetes</taxon>
        <taxon>Xylariomycetidae</taxon>
        <taxon>Xylariales</taxon>
        <taxon>Xylariaceae</taxon>
        <taxon>Xylaria</taxon>
    </lineage>
</organism>
<evidence type="ECO:0000313" key="2">
    <source>
        <dbReference type="Proteomes" id="UP001148614"/>
    </source>
</evidence>
<dbReference type="AlphaFoldDB" id="A0A9W8NCK0"/>
<sequence>MARKTWFLPPDFTFSPDGAIALGGVIPDPQLPTTTLASLTDHPTITLPEITSIIEKSRSFSTERNRSFGFGLFAKVLIIANINGNVNVSWFKNKSFGAVDHVVQAYNGAFSPTTLKEIVALEAVGRHINSGRFGKRHVYVISGLRIAQQSFTVTDEQGKMRAISLEGSAPMMVGTMPAELGGNVSGTRGDTQKNGYETAPGIVFAYRLHVIRPKRTGEEGELFSDRTAFFSGEAENDDDEEELEIIEVNGEVLRQDLDLEPDSYDEKEIEGEDECYVVLPHDSK</sequence>
<accession>A0A9W8NCK0</accession>